<feature type="compositionally biased region" description="Low complexity" evidence="1">
    <location>
        <begin position="49"/>
        <end position="66"/>
    </location>
</feature>
<feature type="compositionally biased region" description="Low complexity" evidence="1">
    <location>
        <begin position="1"/>
        <end position="16"/>
    </location>
</feature>
<organism evidence="2 3">
    <name type="scientific">Candida verbasci</name>
    <dbReference type="NCBI Taxonomy" id="1227364"/>
    <lineage>
        <taxon>Eukaryota</taxon>
        <taxon>Fungi</taxon>
        <taxon>Dikarya</taxon>
        <taxon>Ascomycota</taxon>
        <taxon>Saccharomycotina</taxon>
        <taxon>Pichiomycetes</taxon>
        <taxon>Debaryomycetaceae</taxon>
        <taxon>Candida/Lodderomyces clade</taxon>
        <taxon>Candida</taxon>
    </lineage>
</organism>
<feature type="region of interest" description="Disordered" evidence="1">
    <location>
        <begin position="171"/>
        <end position="215"/>
    </location>
</feature>
<proteinExistence type="predicted"/>
<evidence type="ECO:0000313" key="2">
    <source>
        <dbReference type="EMBL" id="CAI5758145.1"/>
    </source>
</evidence>
<protein>
    <submittedName>
        <fullName evidence="2">Uncharacterized protein</fullName>
    </submittedName>
</protein>
<evidence type="ECO:0000313" key="3">
    <source>
        <dbReference type="Proteomes" id="UP001152885"/>
    </source>
</evidence>
<reference evidence="2" key="1">
    <citation type="submission" date="2022-12" db="EMBL/GenBank/DDBJ databases">
        <authorList>
            <person name="Brejova B."/>
        </authorList>
    </citation>
    <scope>NUCLEOTIDE SEQUENCE</scope>
</reference>
<gene>
    <name evidence="2" type="ORF">CANVERA_P2658</name>
</gene>
<dbReference type="AlphaFoldDB" id="A0A9W4TUX6"/>
<evidence type="ECO:0000256" key="1">
    <source>
        <dbReference type="SAM" id="MobiDB-lite"/>
    </source>
</evidence>
<dbReference type="Proteomes" id="UP001152885">
    <property type="component" value="Unassembled WGS sequence"/>
</dbReference>
<keyword evidence="3" id="KW-1185">Reference proteome</keyword>
<name>A0A9W4TUX6_9ASCO</name>
<accession>A0A9W4TUX6</accession>
<feature type="compositionally biased region" description="Polar residues" evidence="1">
    <location>
        <begin position="17"/>
        <end position="39"/>
    </location>
</feature>
<comment type="caution">
    <text evidence="2">The sequence shown here is derived from an EMBL/GenBank/DDBJ whole genome shotgun (WGS) entry which is preliminary data.</text>
</comment>
<sequence>MKDQSSSSSKNKLNLSINTSTSDIIPQSPIIQHPTTPTYDHSRTEDIFESPISSSNNSLSESSTATTTITTPTFNFNPLKKFKSMDDPLNRYISPISCLYNSENEVEELKRNKLRKDFNLNFELDVETPILKSQSLQRKPKRRKKIDLNKIQFETEGTLKLKKKIKPPSLNITPKISPKTIDMVHSPTESKISRSAPITPRKLPPRLKIEVDDAE</sequence>
<feature type="region of interest" description="Disordered" evidence="1">
    <location>
        <begin position="1"/>
        <end position="66"/>
    </location>
</feature>
<dbReference type="EMBL" id="CANTUO010000002">
    <property type="protein sequence ID" value="CAI5758145.1"/>
    <property type="molecule type" value="Genomic_DNA"/>
</dbReference>